<keyword evidence="8" id="KW-1185">Reference proteome</keyword>
<keyword evidence="2" id="KW-0805">Transcription regulation</keyword>
<dbReference type="PROSITE" id="PS01081">
    <property type="entry name" value="HTH_TETR_1"/>
    <property type="match status" value="1"/>
</dbReference>
<dbReference type="Pfam" id="PF00440">
    <property type="entry name" value="TetR_N"/>
    <property type="match status" value="1"/>
</dbReference>
<dbReference type="PROSITE" id="PS50977">
    <property type="entry name" value="HTH_TETR_2"/>
    <property type="match status" value="1"/>
</dbReference>
<dbReference type="EMBL" id="JACOGC010000005">
    <property type="protein sequence ID" value="MBC3886056.1"/>
    <property type="molecule type" value="Genomic_DNA"/>
</dbReference>
<dbReference type="Proteomes" id="UP000613113">
    <property type="component" value="Unassembled WGS sequence"/>
</dbReference>
<name>A0ABR6YQ85_9BURK</name>
<gene>
    <name evidence="7" type="ORF">H8K27_13020</name>
</gene>
<evidence type="ECO:0000256" key="1">
    <source>
        <dbReference type="ARBA" id="ARBA00022491"/>
    </source>
</evidence>
<evidence type="ECO:0000256" key="5">
    <source>
        <dbReference type="PROSITE-ProRule" id="PRU00335"/>
    </source>
</evidence>
<reference evidence="7 8" key="1">
    <citation type="submission" date="2020-08" db="EMBL/GenBank/DDBJ databases">
        <title>Novel species isolated from subtropical streams in China.</title>
        <authorList>
            <person name="Lu H."/>
        </authorList>
    </citation>
    <scope>NUCLEOTIDE SEQUENCE [LARGE SCALE GENOMIC DNA]</scope>
    <source>
        <strain evidence="7 8">FT31W</strain>
    </source>
</reference>
<dbReference type="RefSeq" id="WP_186863611.1">
    <property type="nucleotide sequence ID" value="NZ_JACOGC010000005.1"/>
</dbReference>
<dbReference type="PANTHER" id="PTHR30055:SF226">
    <property type="entry name" value="HTH-TYPE TRANSCRIPTIONAL REGULATOR PKSA"/>
    <property type="match status" value="1"/>
</dbReference>
<sequence>MNASTDPLKSRRKPVQQRSRLTQGAILDAFVRLLLEKGYARLTMRDIALVAGVGLGTLYEYFPGKKSIAAHCIHGRFKGVGQQMLGWLDGLRGEPAARLIPSLIERLIALHAERAEEWSALIFLERQLSERDAYAQLYRYIADIWTQALHACADTAQMQDKNPAVLHAVVYGLLYQTLMLSPQRLTETAFSTEMQALVAGYLQFPVSGQSV</sequence>
<keyword evidence="3 5" id="KW-0238">DNA-binding</keyword>
<proteinExistence type="predicted"/>
<evidence type="ECO:0000313" key="8">
    <source>
        <dbReference type="Proteomes" id="UP000613113"/>
    </source>
</evidence>
<dbReference type="PRINTS" id="PR00455">
    <property type="entry name" value="HTHTETR"/>
</dbReference>
<feature type="domain" description="HTH tetR-type" evidence="6">
    <location>
        <begin position="20"/>
        <end position="80"/>
    </location>
</feature>
<evidence type="ECO:0000256" key="4">
    <source>
        <dbReference type="ARBA" id="ARBA00023163"/>
    </source>
</evidence>
<dbReference type="InterPro" id="IPR009057">
    <property type="entry name" value="Homeodomain-like_sf"/>
</dbReference>
<dbReference type="Gene3D" id="1.10.357.10">
    <property type="entry name" value="Tetracycline Repressor, domain 2"/>
    <property type="match status" value="1"/>
</dbReference>
<dbReference type="InterPro" id="IPR050109">
    <property type="entry name" value="HTH-type_TetR-like_transc_reg"/>
</dbReference>
<organism evidence="7 8">
    <name type="scientific">Undibacterium griseum</name>
    <dbReference type="NCBI Taxonomy" id="2762295"/>
    <lineage>
        <taxon>Bacteria</taxon>
        <taxon>Pseudomonadati</taxon>
        <taxon>Pseudomonadota</taxon>
        <taxon>Betaproteobacteria</taxon>
        <taxon>Burkholderiales</taxon>
        <taxon>Oxalobacteraceae</taxon>
        <taxon>Undibacterium</taxon>
    </lineage>
</organism>
<accession>A0ABR6YQ85</accession>
<comment type="caution">
    <text evidence="7">The sequence shown here is derived from an EMBL/GenBank/DDBJ whole genome shotgun (WGS) entry which is preliminary data.</text>
</comment>
<feature type="DNA-binding region" description="H-T-H motif" evidence="5">
    <location>
        <begin position="43"/>
        <end position="62"/>
    </location>
</feature>
<keyword evidence="4" id="KW-0804">Transcription</keyword>
<dbReference type="SUPFAM" id="SSF46689">
    <property type="entry name" value="Homeodomain-like"/>
    <property type="match status" value="1"/>
</dbReference>
<keyword evidence="1" id="KW-0678">Repressor</keyword>
<protein>
    <submittedName>
        <fullName evidence="7">TetR/AcrR family transcriptional regulator</fullName>
    </submittedName>
</protein>
<dbReference type="PANTHER" id="PTHR30055">
    <property type="entry name" value="HTH-TYPE TRANSCRIPTIONAL REGULATOR RUTR"/>
    <property type="match status" value="1"/>
</dbReference>
<evidence type="ECO:0000256" key="3">
    <source>
        <dbReference type="ARBA" id="ARBA00023125"/>
    </source>
</evidence>
<evidence type="ECO:0000313" key="7">
    <source>
        <dbReference type="EMBL" id="MBC3886056.1"/>
    </source>
</evidence>
<dbReference type="InterPro" id="IPR023772">
    <property type="entry name" value="DNA-bd_HTH_TetR-type_CS"/>
</dbReference>
<evidence type="ECO:0000256" key="2">
    <source>
        <dbReference type="ARBA" id="ARBA00023015"/>
    </source>
</evidence>
<evidence type="ECO:0000259" key="6">
    <source>
        <dbReference type="PROSITE" id="PS50977"/>
    </source>
</evidence>
<dbReference type="InterPro" id="IPR001647">
    <property type="entry name" value="HTH_TetR"/>
</dbReference>